<reference evidence="2" key="1">
    <citation type="submission" date="2022-11" db="UniProtKB">
        <authorList>
            <consortium name="WormBaseParasite"/>
        </authorList>
    </citation>
    <scope>IDENTIFICATION</scope>
</reference>
<keyword evidence="1" id="KW-1185">Reference proteome</keyword>
<accession>A0A915J350</accession>
<dbReference type="Proteomes" id="UP000887565">
    <property type="component" value="Unplaced"/>
</dbReference>
<evidence type="ECO:0000313" key="1">
    <source>
        <dbReference type="Proteomes" id="UP000887565"/>
    </source>
</evidence>
<dbReference type="WBParaSite" id="nRc.2.0.1.t20892-RA">
    <property type="protein sequence ID" value="nRc.2.0.1.t20892-RA"/>
    <property type="gene ID" value="nRc.2.0.1.g20892"/>
</dbReference>
<name>A0A915J350_ROMCU</name>
<proteinExistence type="predicted"/>
<dbReference type="AlphaFoldDB" id="A0A915J350"/>
<organism evidence="1 2">
    <name type="scientific">Romanomermis culicivorax</name>
    <name type="common">Nematode worm</name>
    <dbReference type="NCBI Taxonomy" id="13658"/>
    <lineage>
        <taxon>Eukaryota</taxon>
        <taxon>Metazoa</taxon>
        <taxon>Ecdysozoa</taxon>
        <taxon>Nematoda</taxon>
        <taxon>Enoplea</taxon>
        <taxon>Dorylaimia</taxon>
        <taxon>Mermithida</taxon>
        <taxon>Mermithoidea</taxon>
        <taxon>Mermithidae</taxon>
        <taxon>Romanomermis</taxon>
    </lineage>
</organism>
<protein>
    <submittedName>
        <fullName evidence="2">Uncharacterized protein</fullName>
    </submittedName>
</protein>
<sequence>MVDGPCLHSLQYKKRTFPTPSPEYFKLNECPFTKLDKSTVKSSGFPVIVMTGDSAKGNDFLMEKAINTQ</sequence>
<evidence type="ECO:0000313" key="2">
    <source>
        <dbReference type="WBParaSite" id="nRc.2.0.1.t20892-RA"/>
    </source>
</evidence>